<gene>
    <name evidence="2" type="ORF">BKP66_11660</name>
</gene>
<dbReference type="EMBL" id="MOEA01000003">
    <property type="protein sequence ID" value="OIK20283.1"/>
    <property type="molecule type" value="Genomic_DNA"/>
</dbReference>
<dbReference type="SUPFAM" id="SSF159006">
    <property type="entry name" value="YopX-like"/>
    <property type="match status" value="1"/>
</dbReference>
<reference evidence="2 3" key="1">
    <citation type="submission" date="2016-10" db="EMBL/GenBank/DDBJ databases">
        <authorList>
            <person name="Marach S."/>
            <person name="Prathuangwong S."/>
            <person name="Takikawa Y."/>
            <person name="Dohra H."/>
        </authorList>
    </citation>
    <scope>NUCLEOTIDE SEQUENCE [LARGE SCALE GENOMIC DNA]</scope>
    <source>
        <strain evidence="2 3">K2</strain>
    </source>
</reference>
<comment type="caution">
    <text evidence="2">The sequence shown here is derived from an EMBL/GenBank/DDBJ whole genome shotgun (WGS) entry which is preliminary data.</text>
</comment>
<accession>A0AAP7N5E8</accession>
<evidence type="ECO:0000313" key="2">
    <source>
        <dbReference type="EMBL" id="OIK20283.1"/>
    </source>
</evidence>
<dbReference type="Gene3D" id="2.30.30.290">
    <property type="entry name" value="YopX-like domains"/>
    <property type="match status" value="1"/>
</dbReference>
<dbReference type="InterPro" id="IPR023385">
    <property type="entry name" value="YopX-like_C"/>
</dbReference>
<protein>
    <recommendedName>
        <fullName evidence="1">YopX protein domain-containing protein</fullName>
    </recommendedName>
</protein>
<sequence length="129" mass="14864">MREIKFRAWDENSQEMIYEVGITPEGIPYSIPENAEGCDQFNYFLTCHKMQYTGLKDKSEARQEIWEGDIRKDALGRIFKVVYENDLAAFYGEYTNGHYDSLGDCGPDSEFLGTVYQNPELLEASHVSQ</sequence>
<organism evidence="2 3">
    <name type="scientific">Bacillus amyloliquefaciens</name>
    <name type="common">Bacillus velezensis</name>
    <dbReference type="NCBI Taxonomy" id="1390"/>
    <lineage>
        <taxon>Bacteria</taxon>
        <taxon>Bacillati</taxon>
        <taxon>Bacillota</taxon>
        <taxon>Bacilli</taxon>
        <taxon>Bacillales</taxon>
        <taxon>Bacillaceae</taxon>
        <taxon>Bacillus</taxon>
        <taxon>Bacillus amyloliquefaciens group</taxon>
    </lineage>
</organism>
<dbReference type="RefSeq" id="WP_071347884.1">
    <property type="nucleotide sequence ID" value="NZ_JBBKYB010000006.1"/>
</dbReference>
<name>A0AAP7N5E8_BACAM</name>
<dbReference type="Pfam" id="PF09643">
    <property type="entry name" value="YopX"/>
    <property type="match status" value="1"/>
</dbReference>
<dbReference type="Proteomes" id="UP000180036">
    <property type="component" value="Unassembled WGS sequence"/>
</dbReference>
<dbReference type="AlphaFoldDB" id="A0AAP7N5E8"/>
<evidence type="ECO:0000259" key="1">
    <source>
        <dbReference type="Pfam" id="PF09643"/>
    </source>
</evidence>
<dbReference type="InterPro" id="IPR019096">
    <property type="entry name" value="YopX_protein"/>
</dbReference>
<evidence type="ECO:0000313" key="3">
    <source>
        <dbReference type="Proteomes" id="UP000180036"/>
    </source>
</evidence>
<feature type="domain" description="YopX protein" evidence="1">
    <location>
        <begin position="5"/>
        <end position="123"/>
    </location>
</feature>
<proteinExistence type="predicted"/>